<dbReference type="PANTHER" id="PTHR45763">
    <property type="entry name" value="HYDROLASE, ALPHA/BETA FOLD FAMILY PROTEIN, EXPRESSED-RELATED"/>
    <property type="match status" value="1"/>
</dbReference>
<reference evidence="2" key="1">
    <citation type="submission" date="2022-11" db="EMBL/GenBank/DDBJ databases">
        <authorList>
            <person name="Scott C."/>
            <person name="Bruce N."/>
        </authorList>
    </citation>
    <scope>NUCLEOTIDE SEQUENCE</scope>
</reference>
<dbReference type="AlphaFoldDB" id="A0A9P1HBM1"/>
<dbReference type="PANTHER" id="PTHR45763:SF46">
    <property type="entry name" value="AB HYDROLASE-1 DOMAIN-CONTAINING PROTEIN"/>
    <property type="match status" value="1"/>
</dbReference>
<comment type="caution">
    <text evidence="2">The sequence shown here is derived from an EMBL/GenBank/DDBJ whole genome shotgun (WGS) entry which is preliminary data.</text>
</comment>
<organism evidence="2 3">
    <name type="scientific">Parascedosporium putredinis</name>
    <dbReference type="NCBI Taxonomy" id="1442378"/>
    <lineage>
        <taxon>Eukaryota</taxon>
        <taxon>Fungi</taxon>
        <taxon>Dikarya</taxon>
        <taxon>Ascomycota</taxon>
        <taxon>Pezizomycotina</taxon>
        <taxon>Sordariomycetes</taxon>
        <taxon>Hypocreomycetidae</taxon>
        <taxon>Microascales</taxon>
        <taxon>Microascaceae</taxon>
        <taxon>Parascedosporium</taxon>
    </lineage>
</organism>
<dbReference type="OrthoDB" id="294702at2759"/>
<dbReference type="Pfam" id="PF12697">
    <property type="entry name" value="Abhydrolase_6"/>
    <property type="match status" value="1"/>
</dbReference>
<dbReference type="Gene3D" id="3.40.50.1820">
    <property type="entry name" value="alpha/beta hydrolase"/>
    <property type="match status" value="1"/>
</dbReference>
<name>A0A9P1HBM1_9PEZI</name>
<protein>
    <recommendedName>
        <fullName evidence="1">AB hydrolase-1 domain-containing protein</fullName>
    </recommendedName>
</protein>
<dbReference type="EMBL" id="CALLCH030000020">
    <property type="protein sequence ID" value="CAI4219561.1"/>
    <property type="molecule type" value="Genomic_DNA"/>
</dbReference>
<evidence type="ECO:0000313" key="3">
    <source>
        <dbReference type="Proteomes" id="UP000838763"/>
    </source>
</evidence>
<proteinExistence type="predicted"/>
<dbReference type="InterPro" id="IPR000073">
    <property type="entry name" value="AB_hydrolase_1"/>
</dbReference>
<evidence type="ECO:0000313" key="2">
    <source>
        <dbReference type="EMBL" id="CAI4219561.1"/>
    </source>
</evidence>
<feature type="domain" description="AB hydrolase-1" evidence="1">
    <location>
        <begin position="47"/>
        <end position="304"/>
    </location>
</feature>
<accession>A0A9P1HBM1</accession>
<dbReference type="Proteomes" id="UP000838763">
    <property type="component" value="Unassembled WGS sequence"/>
</dbReference>
<evidence type="ECO:0000259" key="1">
    <source>
        <dbReference type="Pfam" id="PF12697"/>
    </source>
</evidence>
<keyword evidence="3" id="KW-1185">Reference proteome</keyword>
<dbReference type="SUPFAM" id="SSF53474">
    <property type="entry name" value="alpha/beta-Hydrolases"/>
    <property type="match status" value="1"/>
</dbReference>
<gene>
    <name evidence="2" type="ORF">PPNO1_LOCUS9118</name>
</gene>
<sequence>MPTAATGLKDIPAAHIPPPDDAKILTLPDGRKMGYGEYGDLNGRPFIFVHGIPDCRFDCAWLDADKALAKRLGVRWIGIDRPGIGLSTPDPKRTILGWPEDVQHLISHLGLDTYHIFGVSGGTAYALACAKLLPRDKLRSVGIMCGMGPPASTKSGLSLGNRVGLAAWNWWPGAMQSIINHSVVKKAQDPDRSQTEKMCRTQAKWAPAPDRELFQKEEMIQLLTDIWREVYRQGSAAGHAQEMKLVADDWGFPLESVTHGKVRLWYGDKDVNTPLGQGQYMADRIPGATLTVFPGKSHFTVWDHIDKALADMLQD</sequence>
<dbReference type="InterPro" id="IPR029058">
    <property type="entry name" value="AB_hydrolase_fold"/>
</dbReference>